<sequence>MRADCSQTLTFIPQDSSPPELTADSQHVRDRRYVYKQRVVAATVQTTANESTYQTHQGYKQRYNSTTTRETTADDFTSQTRLGYKQRYKPTTTHTIADDVDDSTHQPPQDQLRAISFLPRLPKDQVGQPNLECNGILIKKDFVITSQWCMKQFTPGKVLLTSDLVDHRTDVNDRSLNCYISRTTRSPN</sequence>
<dbReference type="EMBL" id="HBUF01370592">
    <property type="protein sequence ID" value="CAG6725964.1"/>
    <property type="molecule type" value="Transcribed_RNA"/>
</dbReference>
<dbReference type="EMBL" id="HBUF01370594">
    <property type="protein sequence ID" value="CAG6725966.1"/>
    <property type="molecule type" value="Transcribed_RNA"/>
</dbReference>
<dbReference type="AlphaFoldDB" id="A0A8D8YCC0"/>
<reference evidence="2" key="1">
    <citation type="submission" date="2021-05" db="EMBL/GenBank/DDBJ databases">
        <authorList>
            <person name="Alioto T."/>
            <person name="Alioto T."/>
            <person name="Gomez Garrido J."/>
        </authorList>
    </citation>
    <scope>NUCLEOTIDE SEQUENCE</scope>
</reference>
<name>A0A8D8YCC0_9HEMI</name>
<organism evidence="2">
    <name type="scientific">Cacopsylla melanoneura</name>
    <dbReference type="NCBI Taxonomy" id="428564"/>
    <lineage>
        <taxon>Eukaryota</taxon>
        <taxon>Metazoa</taxon>
        <taxon>Ecdysozoa</taxon>
        <taxon>Arthropoda</taxon>
        <taxon>Hexapoda</taxon>
        <taxon>Insecta</taxon>
        <taxon>Pterygota</taxon>
        <taxon>Neoptera</taxon>
        <taxon>Paraneoptera</taxon>
        <taxon>Hemiptera</taxon>
        <taxon>Sternorrhyncha</taxon>
        <taxon>Psylloidea</taxon>
        <taxon>Psyllidae</taxon>
        <taxon>Psyllinae</taxon>
        <taxon>Cacopsylla</taxon>
    </lineage>
</organism>
<protein>
    <recommendedName>
        <fullName evidence="3">Peptidase S1 domain-containing protein</fullName>
    </recommendedName>
</protein>
<dbReference type="EMBL" id="HBUF01370593">
    <property type="protein sequence ID" value="CAG6725965.1"/>
    <property type="molecule type" value="Transcribed_RNA"/>
</dbReference>
<evidence type="ECO:0000313" key="2">
    <source>
        <dbReference type="EMBL" id="CAG6725964.1"/>
    </source>
</evidence>
<proteinExistence type="predicted"/>
<evidence type="ECO:0000256" key="1">
    <source>
        <dbReference type="SAM" id="MobiDB-lite"/>
    </source>
</evidence>
<feature type="compositionally biased region" description="Polar residues" evidence="1">
    <location>
        <begin position="1"/>
        <end position="25"/>
    </location>
</feature>
<accession>A0A8D8YCC0</accession>
<feature type="region of interest" description="Disordered" evidence="1">
    <location>
        <begin position="1"/>
        <end position="26"/>
    </location>
</feature>
<evidence type="ECO:0008006" key="3">
    <source>
        <dbReference type="Google" id="ProtNLM"/>
    </source>
</evidence>